<organism evidence="1 2">
    <name type="scientific">Parvibaculum lavamentivorans (strain DS-1 / DSM 13023 / NCIMB 13966)</name>
    <dbReference type="NCBI Taxonomy" id="402881"/>
    <lineage>
        <taxon>Bacteria</taxon>
        <taxon>Pseudomonadati</taxon>
        <taxon>Pseudomonadota</taxon>
        <taxon>Alphaproteobacteria</taxon>
        <taxon>Hyphomicrobiales</taxon>
        <taxon>Parvibaculaceae</taxon>
        <taxon>Parvibaculum</taxon>
    </lineage>
</organism>
<keyword evidence="2" id="KW-1185">Reference proteome</keyword>
<accession>A7HQM6</accession>
<dbReference type="GO" id="GO:0004497">
    <property type="term" value="F:monooxygenase activity"/>
    <property type="evidence" value="ECO:0007669"/>
    <property type="project" value="UniProtKB-KW"/>
</dbReference>
<evidence type="ECO:0000313" key="2">
    <source>
        <dbReference type="Proteomes" id="UP000006377"/>
    </source>
</evidence>
<dbReference type="Pfam" id="PF13738">
    <property type="entry name" value="Pyr_redox_3"/>
    <property type="match status" value="1"/>
</dbReference>
<dbReference type="InterPro" id="IPR036188">
    <property type="entry name" value="FAD/NAD-bd_sf"/>
</dbReference>
<dbReference type="STRING" id="402881.Plav_0586"/>
<keyword evidence="1" id="KW-0503">Monooxygenase</keyword>
<dbReference type="PRINTS" id="PR00469">
    <property type="entry name" value="PNDRDTASEII"/>
</dbReference>
<name>A7HQM6_PARL1</name>
<dbReference type="PANTHER" id="PTHR42877:SF4">
    <property type="entry name" value="FAD_NAD(P)-BINDING DOMAIN-CONTAINING PROTEIN-RELATED"/>
    <property type="match status" value="1"/>
</dbReference>
<keyword evidence="1" id="KW-0560">Oxidoreductase</keyword>
<dbReference type="OrthoDB" id="312624at2"/>
<evidence type="ECO:0000313" key="1">
    <source>
        <dbReference type="EMBL" id="ABS62209.1"/>
    </source>
</evidence>
<dbReference type="KEGG" id="pla:Plav_0586"/>
<dbReference type="RefSeq" id="WP_011995500.1">
    <property type="nucleotide sequence ID" value="NC_009719.1"/>
</dbReference>
<sequence length="514" mass="57778">MALAYDAPANPQAASGPDVAILGAGVAGICTAIKLKQAGIHNFTIYEKASEIGGTWRDNTYPGCSCDVPLHMYQFSFDMRPTWTKKYVFAADIKAYLESVVDKYGLRGHIRFNTEIDDARFDEQSGIWTLKSGEQSFTAHVVAAGTGQLHRPVWPDIKGRETFRGDHWHSAQWNHNVDLKGKRIAVIGNGASAIQFVPEIAKEAGSVTIFQRSASWVLPRPQREFHGWEKALYKALPWTMNIQRWKIYWFGELLFRTFHTSGDKLKQMGIDEMELYVSDPEKKRKLTPDYEPGCKRVLFANDWWPAMGMDHVDVVTDGIDEITPTGIKTKDGALRDFDIIVYSTGFDTTHFLGPMSMKGIAGRDLKDAWKTGAEAHHGMTVAGFPNFFMLYGPNTNLGHNSIIFMIECQANYITQCVKKIRDDNLLYLDVKPEAQRASNESVQADNANSVFASGCTSWYKTESGKVTNNWANYTFKYWWRTRRPDFAEYNLRTRTEVPQGAGAEGVGSRAAAAE</sequence>
<dbReference type="Proteomes" id="UP000006377">
    <property type="component" value="Chromosome"/>
</dbReference>
<dbReference type="PANTHER" id="PTHR42877">
    <property type="entry name" value="L-ORNITHINE N(5)-MONOOXYGENASE-RELATED"/>
    <property type="match status" value="1"/>
</dbReference>
<dbReference type="Gene3D" id="3.50.50.60">
    <property type="entry name" value="FAD/NAD(P)-binding domain"/>
    <property type="match status" value="2"/>
</dbReference>
<dbReference type="EMBL" id="CP000774">
    <property type="protein sequence ID" value="ABS62209.1"/>
    <property type="molecule type" value="Genomic_DNA"/>
</dbReference>
<dbReference type="AlphaFoldDB" id="A7HQM6"/>
<reference evidence="1 2" key="1">
    <citation type="journal article" date="2011" name="Stand. Genomic Sci.">
        <title>Complete genome sequence of Parvibaculum lavamentivorans type strain (DS-1(T)).</title>
        <authorList>
            <person name="Schleheck D."/>
            <person name="Weiss M."/>
            <person name="Pitluck S."/>
            <person name="Bruce D."/>
            <person name="Land M.L."/>
            <person name="Han S."/>
            <person name="Saunders E."/>
            <person name="Tapia R."/>
            <person name="Detter C."/>
            <person name="Brettin T."/>
            <person name="Han J."/>
            <person name="Woyke T."/>
            <person name="Goodwin L."/>
            <person name="Pennacchio L."/>
            <person name="Nolan M."/>
            <person name="Cook A.M."/>
            <person name="Kjelleberg S."/>
            <person name="Thomas T."/>
        </authorList>
    </citation>
    <scope>NUCLEOTIDE SEQUENCE [LARGE SCALE GENOMIC DNA]</scope>
    <source>
        <strain evidence="2">DS-1 / DSM 13023 / NCIMB 13966</strain>
    </source>
</reference>
<protein>
    <submittedName>
        <fullName evidence="1">Putative flavin-binding monooxygenase</fullName>
    </submittedName>
</protein>
<dbReference type="InterPro" id="IPR051209">
    <property type="entry name" value="FAD-bind_Monooxygenase_sf"/>
</dbReference>
<dbReference type="PRINTS" id="PR00368">
    <property type="entry name" value="FADPNR"/>
</dbReference>
<gene>
    <name evidence="1" type="ordered locus">Plav_0586</name>
</gene>
<dbReference type="HOGENOM" id="CLU_006937_7_1_5"/>
<proteinExistence type="predicted"/>
<dbReference type="eggNOG" id="COG2072">
    <property type="taxonomic scope" value="Bacteria"/>
</dbReference>
<dbReference type="SUPFAM" id="SSF51905">
    <property type="entry name" value="FAD/NAD(P)-binding domain"/>
    <property type="match status" value="1"/>
</dbReference>